<dbReference type="RefSeq" id="XP_003333940.1">
    <property type="nucleotide sequence ID" value="XM_003333892.1"/>
</dbReference>
<dbReference type="EMBL" id="DS178323">
    <property type="protein sequence ID" value="EFP89521.1"/>
    <property type="molecule type" value="Genomic_DNA"/>
</dbReference>
<dbReference type="KEGG" id="pgr:PGTG_15670"/>
<name>E3KYZ6_PUCGT</name>
<dbReference type="AlphaFoldDB" id="E3KYZ6"/>
<evidence type="ECO:0000313" key="2">
    <source>
        <dbReference type="Proteomes" id="UP000008783"/>
    </source>
</evidence>
<sequence length="148" mass="16876">MSQLCDLMDDFPSAFITLTEFDLHHEGLNFWQKKSFFRSLVVKALIVAVARYIQANSCCSEATSLSLKLNKYSFHGTVSKTGYILSMSRRTHVLSAFVHVPGLWGHLVEGRELFQASKAHSLRAACRYRWLLRGKEYAAFIKINIMKA</sequence>
<gene>
    <name evidence="1" type="ORF">PGTG_15670</name>
</gene>
<dbReference type="InParanoid" id="E3KYZ6"/>
<proteinExistence type="predicted"/>
<keyword evidence="2" id="KW-1185">Reference proteome</keyword>
<dbReference type="Proteomes" id="UP000008783">
    <property type="component" value="Unassembled WGS sequence"/>
</dbReference>
<dbReference type="HOGENOM" id="CLU_1759727_0_0_1"/>
<accession>E3KYZ6</accession>
<reference evidence="2" key="2">
    <citation type="journal article" date="2011" name="Proc. Natl. Acad. Sci. U.S.A.">
        <title>Obligate biotrophy features unraveled by the genomic analysis of rust fungi.</title>
        <authorList>
            <person name="Duplessis S."/>
            <person name="Cuomo C.A."/>
            <person name="Lin Y.-C."/>
            <person name="Aerts A."/>
            <person name="Tisserant E."/>
            <person name="Veneault-Fourrey C."/>
            <person name="Joly D.L."/>
            <person name="Hacquard S."/>
            <person name="Amselem J."/>
            <person name="Cantarel B.L."/>
            <person name="Chiu R."/>
            <person name="Coutinho P.M."/>
            <person name="Feau N."/>
            <person name="Field M."/>
            <person name="Frey P."/>
            <person name="Gelhaye E."/>
            <person name="Goldberg J."/>
            <person name="Grabherr M.G."/>
            <person name="Kodira C.D."/>
            <person name="Kohler A."/>
            <person name="Kuees U."/>
            <person name="Lindquist E.A."/>
            <person name="Lucas S.M."/>
            <person name="Mago R."/>
            <person name="Mauceli E."/>
            <person name="Morin E."/>
            <person name="Murat C."/>
            <person name="Pangilinan J.L."/>
            <person name="Park R."/>
            <person name="Pearson M."/>
            <person name="Quesneville H."/>
            <person name="Rouhier N."/>
            <person name="Sakthikumar S."/>
            <person name="Salamov A.A."/>
            <person name="Schmutz J."/>
            <person name="Selles B."/>
            <person name="Shapiro H."/>
            <person name="Tanguay P."/>
            <person name="Tuskan G.A."/>
            <person name="Henrissat B."/>
            <person name="Van de Peer Y."/>
            <person name="Rouze P."/>
            <person name="Ellis J.G."/>
            <person name="Dodds P.N."/>
            <person name="Schein J.E."/>
            <person name="Zhong S."/>
            <person name="Hamelin R.C."/>
            <person name="Grigoriev I.V."/>
            <person name="Szabo L.J."/>
            <person name="Martin F."/>
        </authorList>
    </citation>
    <scope>NUCLEOTIDE SEQUENCE [LARGE SCALE GENOMIC DNA]</scope>
    <source>
        <strain evidence="2">CRL 75-36-700-3 / race SCCL</strain>
    </source>
</reference>
<reference key="1">
    <citation type="submission" date="2007-01" db="EMBL/GenBank/DDBJ databases">
        <title>The Genome Sequence of Puccinia graminis f. sp. tritici Strain CRL 75-36-700-3.</title>
        <authorList>
            <consortium name="The Broad Institute Genome Sequencing Platform"/>
            <person name="Birren B."/>
            <person name="Lander E."/>
            <person name="Galagan J."/>
            <person name="Nusbaum C."/>
            <person name="Devon K."/>
            <person name="Cuomo C."/>
            <person name="Jaffe D."/>
            <person name="Butler J."/>
            <person name="Alvarez P."/>
            <person name="Gnerre S."/>
            <person name="Grabherr M."/>
            <person name="Mauceli E."/>
            <person name="Brockman W."/>
            <person name="Young S."/>
            <person name="LaButti K."/>
            <person name="Sykes S."/>
            <person name="DeCaprio D."/>
            <person name="Crawford M."/>
            <person name="Koehrsen M."/>
            <person name="Engels R."/>
            <person name="Montgomery P."/>
            <person name="Pearson M."/>
            <person name="Howarth C."/>
            <person name="Larson L."/>
            <person name="White J."/>
            <person name="Zeng Q."/>
            <person name="Kodira C."/>
            <person name="Yandava C."/>
            <person name="Alvarado L."/>
            <person name="O'Leary S."/>
            <person name="Szabo L."/>
            <person name="Dean R."/>
            <person name="Schein J."/>
        </authorList>
    </citation>
    <scope>NUCLEOTIDE SEQUENCE</scope>
    <source>
        <strain>CRL 75-36-700-3</strain>
    </source>
</reference>
<organism evidence="1 2">
    <name type="scientific">Puccinia graminis f. sp. tritici (strain CRL 75-36-700-3 / race SCCL)</name>
    <name type="common">Black stem rust fungus</name>
    <dbReference type="NCBI Taxonomy" id="418459"/>
    <lineage>
        <taxon>Eukaryota</taxon>
        <taxon>Fungi</taxon>
        <taxon>Dikarya</taxon>
        <taxon>Basidiomycota</taxon>
        <taxon>Pucciniomycotina</taxon>
        <taxon>Pucciniomycetes</taxon>
        <taxon>Pucciniales</taxon>
        <taxon>Pucciniaceae</taxon>
        <taxon>Puccinia</taxon>
    </lineage>
</organism>
<evidence type="ECO:0000313" key="1">
    <source>
        <dbReference type="EMBL" id="EFP89521.1"/>
    </source>
</evidence>
<dbReference type="VEuPathDB" id="FungiDB:PGTG_15670"/>
<dbReference type="OrthoDB" id="2511495at2759"/>
<dbReference type="GeneID" id="10547489"/>
<protein>
    <submittedName>
        <fullName evidence="1">Uncharacterized protein</fullName>
    </submittedName>
</protein>